<reference evidence="1 2" key="1">
    <citation type="submission" date="2016-03" db="EMBL/GenBank/DDBJ databases">
        <title>Whole genome sequencing of Grifola frondosa 9006-11.</title>
        <authorList>
            <person name="Min B."/>
            <person name="Park H."/>
            <person name="Kim J.-G."/>
            <person name="Cho H."/>
            <person name="Oh Y.-L."/>
            <person name="Kong W.-S."/>
            <person name="Choi I.-G."/>
        </authorList>
    </citation>
    <scope>NUCLEOTIDE SEQUENCE [LARGE SCALE GENOMIC DNA]</scope>
    <source>
        <strain evidence="1 2">9006-11</strain>
    </source>
</reference>
<accession>A0A1C7LXI7</accession>
<name>A0A1C7LXI7_GRIFR</name>
<dbReference type="EMBL" id="LUGG01000018">
    <property type="protein sequence ID" value="OBZ69208.1"/>
    <property type="molecule type" value="Genomic_DNA"/>
</dbReference>
<proteinExistence type="predicted"/>
<protein>
    <submittedName>
        <fullName evidence="1">Uncharacterized protein</fullName>
    </submittedName>
</protein>
<sequence length="105" mass="11650">MASPSSIHVPSVPNRSSLLAIFNLVSSRNLSFCLQLHQIARSFSPSLSISFQFLSLIDSRSANHACHAQMTPLSYLDRHILVFLPSPSAALERTSGRRMHMHSSF</sequence>
<dbReference type="Proteomes" id="UP000092993">
    <property type="component" value="Unassembled WGS sequence"/>
</dbReference>
<evidence type="ECO:0000313" key="1">
    <source>
        <dbReference type="EMBL" id="OBZ69208.1"/>
    </source>
</evidence>
<organism evidence="1 2">
    <name type="scientific">Grifola frondosa</name>
    <name type="common">Maitake</name>
    <name type="synonym">Polyporus frondosus</name>
    <dbReference type="NCBI Taxonomy" id="5627"/>
    <lineage>
        <taxon>Eukaryota</taxon>
        <taxon>Fungi</taxon>
        <taxon>Dikarya</taxon>
        <taxon>Basidiomycota</taxon>
        <taxon>Agaricomycotina</taxon>
        <taxon>Agaricomycetes</taxon>
        <taxon>Polyporales</taxon>
        <taxon>Grifolaceae</taxon>
        <taxon>Grifola</taxon>
    </lineage>
</organism>
<gene>
    <name evidence="1" type="ORF">A0H81_10838</name>
</gene>
<evidence type="ECO:0000313" key="2">
    <source>
        <dbReference type="Proteomes" id="UP000092993"/>
    </source>
</evidence>
<dbReference type="AlphaFoldDB" id="A0A1C7LXI7"/>
<comment type="caution">
    <text evidence="1">The sequence shown here is derived from an EMBL/GenBank/DDBJ whole genome shotgun (WGS) entry which is preliminary data.</text>
</comment>
<keyword evidence="2" id="KW-1185">Reference proteome</keyword>